<evidence type="ECO:0000256" key="4">
    <source>
        <dbReference type="ARBA" id="ARBA00022833"/>
    </source>
</evidence>
<sequence length="271" mass="29200">MPISDPQQEGLIVSNLQPPETLHLARMTYEDVAAVLATQFDRVIIPCGAIEQHGPHLPLSMDADHADALAVEIATLLGRTLIAPTIQVGCSKHHMAFPGTISLQEHTYAALCHDYCVSLATHGFKRIYLFSAHVGNFNALHAMLPSLREAVGPDVQVLAYTDHQAWLREWRLAVEAAGGDPDSVGGHADIAETSLMIHLRPDSVRHDQLVAGHVGAMTTEQLNRMWKEGVASISRNGVLGDARGSSREIGETCLHATARLLASAFSAESST</sequence>
<accession>A0ABR6FNI8</accession>
<name>A0ABR6FNI8_9BURK</name>
<evidence type="ECO:0000313" key="6">
    <source>
        <dbReference type="EMBL" id="MBB2928999.1"/>
    </source>
</evidence>
<dbReference type="PANTHER" id="PTHR35005:SF1">
    <property type="entry name" value="2-AMINO-5-FORMYLAMINO-6-RIBOSYLAMINOPYRIMIDIN-4(3H)-ONE 5'-MONOPHOSPHATE DEFORMYLASE"/>
    <property type="match status" value="1"/>
</dbReference>
<evidence type="ECO:0000313" key="7">
    <source>
        <dbReference type="Proteomes" id="UP000533533"/>
    </source>
</evidence>
<evidence type="ECO:0000256" key="1">
    <source>
        <dbReference type="ARBA" id="ARBA00001947"/>
    </source>
</evidence>
<dbReference type="Gene3D" id="3.40.50.10310">
    <property type="entry name" value="Creatininase"/>
    <property type="match status" value="1"/>
</dbReference>
<keyword evidence="3 6" id="KW-0378">Hydrolase</keyword>
<dbReference type="Pfam" id="PF02633">
    <property type="entry name" value="Creatininase"/>
    <property type="match status" value="1"/>
</dbReference>
<dbReference type="GO" id="GO:0047789">
    <property type="term" value="F:creatininase activity"/>
    <property type="evidence" value="ECO:0007669"/>
    <property type="project" value="UniProtKB-EC"/>
</dbReference>
<reference evidence="6 7" key="1">
    <citation type="submission" date="2020-08" db="EMBL/GenBank/DDBJ databases">
        <title>Genomic Encyclopedia of Type Strains, Phase IV (KMG-V): Genome sequencing to study the core and pangenomes of soil and plant-associated prokaryotes.</title>
        <authorList>
            <person name="Whitman W."/>
        </authorList>
    </citation>
    <scope>NUCLEOTIDE SEQUENCE [LARGE SCALE GENOMIC DNA]</scope>
    <source>
        <strain evidence="6 7">SRMrh-85</strain>
    </source>
</reference>
<dbReference type="InterPro" id="IPR024087">
    <property type="entry name" value="Creatininase-like_sf"/>
</dbReference>
<proteinExistence type="inferred from homology"/>
<dbReference type="Proteomes" id="UP000533533">
    <property type="component" value="Unassembled WGS sequence"/>
</dbReference>
<protein>
    <submittedName>
        <fullName evidence="6">Creatinine amidohydrolase</fullName>
        <ecNumber evidence="6">3.5.2.10</ecNumber>
    </submittedName>
</protein>
<keyword evidence="7" id="KW-1185">Reference proteome</keyword>
<dbReference type="SUPFAM" id="SSF102215">
    <property type="entry name" value="Creatininase"/>
    <property type="match status" value="1"/>
</dbReference>
<keyword evidence="2" id="KW-0479">Metal-binding</keyword>
<dbReference type="InterPro" id="IPR003785">
    <property type="entry name" value="Creatininase/forma_Hydrolase"/>
</dbReference>
<gene>
    <name evidence="6" type="ORF">FHX59_003430</name>
</gene>
<evidence type="ECO:0000256" key="3">
    <source>
        <dbReference type="ARBA" id="ARBA00022801"/>
    </source>
</evidence>
<comment type="caution">
    <text evidence="6">The sequence shown here is derived from an EMBL/GenBank/DDBJ whole genome shotgun (WGS) entry which is preliminary data.</text>
</comment>
<organism evidence="6 7">
    <name type="scientific">Paraburkholderia silvatlantica</name>
    <dbReference type="NCBI Taxonomy" id="321895"/>
    <lineage>
        <taxon>Bacteria</taxon>
        <taxon>Pseudomonadati</taxon>
        <taxon>Pseudomonadota</taxon>
        <taxon>Betaproteobacteria</taxon>
        <taxon>Burkholderiales</taxon>
        <taxon>Burkholderiaceae</taxon>
        <taxon>Paraburkholderia</taxon>
    </lineage>
</organism>
<dbReference type="RefSeq" id="WP_221206784.1">
    <property type="nucleotide sequence ID" value="NZ_JACHVZ010000009.1"/>
</dbReference>
<evidence type="ECO:0000256" key="2">
    <source>
        <dbReference type="ARBA" id="ARBA00022723"/>
    </source>
</evidence>
<dbReference type="EMBL" id="JACHVZ010000009">
    <property type="protein sequence ID" value="MBB2928999.1"/>
    <property type="molecule type" value="Genomic_DNA"/>
</dbReference>
<keyword evidence="4" id="KW-0862">Zinc</keyword>
<comment type="similarity">
    <text evidence="5">Belongs to the creatininase superfamily.</text>
</comment>
<comment type="cofactor">
    <cofactor evidence="1">
        <name>Zn(2+)</name>
        <dbReference type="ChEBI" id="CHEBI:29105"/>
    </cofactor>
</comment>
<evidence type="ECO:0000256" key="5">
    <source>
        <dbReference type="ARBA" id="ARBA00024029"/>
    </source>
</evidence>
<dbReference type="PANTHER" id="PTHR35005">
    <property type="entry name" value="3-DEHYDRO-SCYLLO-INOSOSE HYDROLASE"/>
    <property type="match status" value="1"/>
</dbReference>
<dbReference type="EC" id="3.5.2.10" evidence="6"/>